<evidence type="ECO:0000256" key="11">
    <source>
        <dbReference type="ARBA" id="ARBA00022796"/>
    </source>
</evidence>
<dbReference type="FunFam" id="3.40.50.1000:FF:000144">
    <property type="entry name" value="copper-transporting ATPase 1 isoform X2"/>
    <property type="match status" value="1"/>
</dbReference>
<dbReference type="SFLD" id="SFLDF00027">
    <property type="entry name" value="p-type_atpase"/>
    <property type="match status" value="1"/>
</dbReference>
<organism evidence="22 23">
    <name type="scientific">Halorubrum tebenquichense DSM 14210</name>
    <dbReference type="NCBI Taxonomy" id="1227485"/>
    <lineage>
        <taxon>Archaea</taxon>
        <taxon>Methanobacteriati</taxon>
        <taxon>Methanobacteriota</taxon>
        <taxon>Stenosarchaea group</taxon>
        <taxon>Halobacteria</taxon>
        <taxon>Halobacteriales</taxon>
        <taxon>Haloferacaceae</taxon>
        <taxon>Halorubrum</taxon>
    </lineage>
</organism>
<dbReference type="SUPFAM" id="SSF81665">
    <property type="entry name" value="Calcium ATPase, transmembrane domain M"/>
    <property type="match status" value="1"/>
</dbReference>
<feature type="compositionally biased region" description="Acidic residues" evidence="19">
    <location>
        <begin position="143"/>
        <end position="153"/>
    </location>
</feature>
<dbReference type="Gene3D" id="3.40.1110.10">
    <property type="entry name" value="Calcium-transporting ATPase, cytoplasmic domain N"/>
    <property type="match status" value="1"/>
</dbReference>
<keyword evidence="7 20" id="KW-0812">Transmembrane</keyword>
<dbReference type="EC" id="7.2.2.8" evidence="3"/>
<keyword evidence="6" id="KW-0597">Phosphoprotein</keyword>
<evidence type="ECO:0000256" key="6">
    <source>
        <dbReference type="ARBA" id="ARBA00022553"/>
    </source>
</evidence>
<evidence type="ECO:0000256" key="12">
    <source>
        <dbReference type="ARBA" id="ARBA00022840"/>
    </source>
</evidence>
<dbReference type="InterPro" id="IPR044492">
    <property type="entry name" value="P_typ_ATPase_HD_dom"/>
</dbReference>
<dbReference type="Gene3D" id="3.30.70.100">
    <property type="match status" value="2"/>
</dbReference>
<dbReference type="PROSITE" id="PS50846">
    <property type="entry name" value="HMA_2"/>
    <property type="match status" value="2"/>
</dbReference>
<evidence type="ECO:0000256" key="4">
    <source>
        <dbReference type="ARBA" id="ARBA00022448"/>
    </source>
</evidence>
<dbReference type="InterPro" id="IPR059000">
    <property type="entry name" value="ATPase_P-type_domA"/>
</dbReference>
<accession>M0D8D1</accession>
<keyword evidence="4" id="KW-0813">Transport</keyword>
<feature type="transmembrane region" description="Helical" evidence="20">
    <location>
        <begin position="214"/>
        <end position="232"/>
    </location>
</feature>
<comment type="similarity">
    <text evidence="2">Belongs to the cation transport ATPase (P-type) (TC 3.A.3) family. Type IB subfamily.</text>
</comment>
<evidence type="ECO:0000256" key="7">
    <source>
        <dbReference type="ARBA" id="ARBA00022692"/>
    </source>
</evidence>
<evidence type="ECO:0000256" key="8">
    <source>
        <dbReference type="ARBA" id="ARBA00022723"/>
    </source>
</evidence>
<evidence type="ECO:0000313" key="22">
    <source>
        <dbReference type="EMBL" id="ELZ31736.1"/>
    </source>
</evidence>
<dbReference type="FunFam" id="3.30.70.100:FF:000005">
    <property type="entry name" value="Copper-exporting P-type ATPase A"/>
    <property type="match status" value="1"/>
</dbReference>
<dbReference type="PANTHER" id="PTHR43520">
    <property type="entry name" value="ATP7, ISOFORM B"/>
    <property type="match status" value="1"/>
</dbReference>
<protein>
    <recommendedName>
        <fullName evidence="3">P-type Cu(+) transporter</fullName>
        <ecNumber evidence="3">7.2.2.8</ecNumber>
    </recommendedName>
</protein>
<dbReference type="RefSeq" id="WP_006630911.1">
    <property type="nucleotide sequence ID" value="NZ_AOJD01000089.1"/>
</dbReference>
<dbReference type="GO" id="GO:0043682">
    <property type="term" value="F:P-type divalent copper transporter activity"/>
    <property type="evidence" value="ECO:0007669"/>
    <property type="project" value="TreeGrafter"/>
</dbReference>
<dbReference type="PANTHER" id="PTHR43520:SF8">
    <property type="entry name" value="P-TYPE CU(+) TRANSPORTER"/>
    <property type="match status" value="1"/>
</dbReference>
<dbReference type="SUPFAM" id="SSF81653">
    <property type="entry name" value="Calcium ATPase, transduction domain A"/>
    <property type="match status" value="1"/>
</dbReference>
<dbReference type="GO" id="GO:0140581">
    <property type="term" value="F:P-type monovalent copper transporter activity"/>
    <property type="evidence" value="ECO:0007669"/>
    <property type="project" value="UniProtKB-EC"/>
</dbReference>
<evidence type="ECO:0000256" key="14">
    <source>
        <dbReference type="ARBA" id="ARBA00022967"/>
    </source>
</evidence>
<evidence type="ECO:0000256" key="18">
    <source>
        <dbReference type="ARBA" id="ARBA00023136"/>
    </source>
</evidence>
<evidence type="ECO:0000256" key="10">
    <source>
        <dbReference type="ARBA" id="ARBA00022741"/>
    </source>
</evidence>
<dbReference type="InterPro" id="IPR023298">
    <property type="entry name" value="ATPase_P-typ_TM_dom_sf"/>
</dbReference>
<evidence type="ECO:0000313" key="23">
    <source>
        <dbReference type="Proteomes" id="UP000011523"/>
    </source>
</evidence>
<dbReference type="InterPro" id="IPR036163">
    <property type="entry name" value="HMA_dom_sf"/>
</dbReference>
<feature type="domain" description="HMA" evidence="21">
    <location>
        <begin position="4"/>
        <end position="70"/>
    </location>
</feature>
<dbReference type="NCBIfam" id="TIGR01525">
    <property type="entry name" value="ATPase-IB_hvy"/>
    <property type="match status" value="1"/>
</dbReference>
<dbReference type="InterPro" id="IPR017969">
    <property type="entry name" value="Heavy-metal-associated_CS"/>
</dbReference>
<evidence type="ECO:0000259" key="21">
    <source>
        <dbReference type="PROSITE" id="PS50846"/>
    </source>
</evidence>
<evidence type="ECO:0000256" key="1">
    <source>
        <dbReference type="ARBA" id="ARBA00004651"/>
    </source>
</evidence>
<evidence type="ECO:0000256" key="2">
    <source>
        <dbReference type="ARBA" id="ARBA00006024"/>
    </source>
</evidence>
<keyword evidence="16" id="KW-0186">Copper</keyword>
<dbReference type="InterPro" id="IPR036412">
    <property type="entry name" value="HAD-like_sf"/>
</dbReference>
<dbReference type="Pfam" id="PF00403">
    <property type="entry name" value="HMA"/>
    <property type="match status" value="2"/>
</dbReference>
<dbReference type="PRINTS" id="PR00119">
    <property type="entry name" value="CATATPASE"/>
</dbReference>
<dbReference type="CDD" id="cd00371">
    <property type="entry name" value="HMA"/>
    <property type="match status" value="2"/>
</dbReference>
<dbReference type="CDD" id="cd02094">
    <property type="entry name" value="P-type_ATPase_Cu-like"/>
    <property type="match status" value="1"/>
</dbReference>
<evidence type="ECO:0000256" key="16">
    <source>
        <dbReference type="ARBA" id="ARBA00023008"/>
    </source>
</evidence>
<keyword evidence="11" id="KW-0187">Copper transport</keyword>
<dbReference type="SFLD" id="SFLDS00003">
    <property type="entry name" value="Haloacid_Dehalogenase"/>
    <property type="match status" value="1"/>
</dbReference>
<dbReference type="Pfam" id="PF00122">
    <property type="entry name" value="E1-E2_ATPase"/>
    <property type="match status" value="1"/>
</dbReference>
<feature type="region of interest" description="Disordered" evidence="19">
    <location>
        <begin position="137"/>
        <end position="171"/>
    </location>
</feature>
<feature type="transmembrane region" description="Helical" evidence="20">
    <location>
        <begin position="277"/>
        <end position="296"/>
    </location>
</feature>
<dbReference type="AlphaFoldDB" id="M0D8D1"/>
<dbReference type="InterPro" id="IPR023214">
    <property type="entry name" value="HAD_sf"/>
</dbReference>
<dbReference type="FunFam" id="2.70.150.10:FF:000020">
    <property type="entry name" value="Copper-exporting P-type ATPase A"/>
    <property type="match status" value="1"/>
</dbReference>
<dbReference type="InterPro" id="IPR006121">
    <property type="entry name" value="HMA_dom"/>
</dbReference>
<feature type="transmembrane region" description="Helical" evidence="20">
    <location>
        <begin position="835"/>
        <end position="853"/>
    </location>
</feature>
<keyword evidence="14" id="KW-1278">Translocase</keyword>
<feature type="transmembrane region" description="Helical" evidence="20">
    <location>
        <begin position="431"/>
        <end position="453"/>
    </location>
</feature>
<evidence type="ECO:0000256" key="19">
    <source>
        <dbReference type="SAM" id="MobiDB-lite"/>
    </source>
</evidence>
<sequence length="894" mass="93240">MSTRTTRLDITGMSCANCSATVGDAVESLDGVSRADANYATDEASVEYDPERTSLAAIYEAIEDAGYGAVSETATVAITDMSCANCADANRDALEAVDGVIEADVNYATDEAQVRYNPAETSLSALYDAVEAAGYSPVREDGSGDGEGGDGEGADGTGGASSGESARDAARNAEIRRQRRLTLFGAALSAPLLFFMIDALLLGGTVVPDRVFGVGIHWVAFALATPVQVVLGRPFYRNSYKALVTNGRANMDVLIALGSTTAYVYSVAVLLNLIAGGVYFDTAALILVFITLGNYLEARSKGQAGEALRKLLEMEADTATLVGEDGTEAEVPLDEVAVGDRMKVRPGERVPTDGVVVEGQSAVDESMVTGESVPVEKTEGDEVVGSTVNENGLLVIEATKVGADTALQQIVRTVKEAQSRQPDIQNLADRISAYFVPAVIANALLWGVVWFLFPETLAAFVDRLPLWGQVAGGPAPVGGGVSVFEFAVVVFASSVLIACPCALGLATPAATMVGTTIGARNGVLFKGGDVLERAKDVDTVVFDKTGTLTRGEMELTDVVAVGEVPDGGAVVESGSEAATSEDAATGDSTATAEDEVLRLAASAERGSEHPLARAVVDGAEARGLGLSDPESFENVPGHGVRATVDGDEVLVGNRKLLRDAGIDPEPAAETMERLEREGKTAMLVARVRAGADDGELLGVVADADTVKPSAAEAVSQLRERGVDVMMITGDNERTARAVAERVGIDPESVRAEVLPEDKSDAVEEIQADGRRAMMVGDGVNDAPALAVAYVGTAIGSGTDVAIEAADVTLMRDDPLDVVKAIRVSDATLRKIKQNLVWALGYNTAMIPLASLGLLQPALAAGAMAFSSVSVLTNSLLFRRYDPDRDYALLGFLRR</sequence>
<dbReference type="NCBIfam" id="TIGR00003">
    <property type="entry name" value="copper ion binding protein"/>
    <property type="match status" value="1"/>
</dbReference>
<proteinExistence type="inferred from homology"/>
<dbReference type="InterPro" id="IPR001757">
    <property type="entry name" value="P_typ_ATPase"/>
</dbReference>
<feature type="transmembrane region" description="Helical" evidence="20">
    <location>
        <begin position="253"/>
        <end position="271"/>
    </location>
</feature>
<feature type="transmembrane region" description="Helical" evidence="20">
    <location>
        <begin position="859"/>
        <end position="877"/>
    </location>
</feature>
<evidence type="ECO:0000256" key="5">
    <source>
        <dbReference type="ARBA" id="ARBA00022475"/>
    </source>
</evidence>
<dbReference type="EMBL" id="AOJD01000089">
    <property type="protein sequence ID" value="ELZ31736.1"/>
    <property type="molecule type" value="Genomic_DNA"/>
</dbReference>
<reference evidence="22 23" key="1">
    <citation type="journal article" date="2014" name="PLoS Genet.">
        <title>Phylogenetically driven sequencing of extremely halophilic archaea reveals strategies for static and dynamic osmo-response.</title>
        <authorList>
            <person name="Becker E.A."/>
            <person name="Seitzer P.M."/>
            <person name="Tritt A."/>
            <person name="Larsen D."/>
            <person name="Krusor M."/>
            <person name="Yao A.I."/>
            <person name="Wu D."/>
            <person name="Madern D."/>
            <person name="Eisen J.A."/>
            <person name="Darling A.E."/>
            <person name="Facciotti M.T."/>
        </authorList>
    </citation>
    <scope>NUCLEOTIDE SEQUENCE [LARGE SCALE GENOMIC DNA]</scope>
    <source>
        <strain evidence="22 23">DSM 14210</strain>
    </source>
</reference>
<feature type="transmembrane region" description="Helical" evidence="20">
    <location>
        <begin position="486"/>
        <end position="506"/>
    </location>
</feature>
<dbReference type="InterPro" id="IPR006122">
    <property type="entry name" value="HMA_Cu_ion-bd"/>
</dbReference>
<dbReference type="InterPro" id="IPR023299">
    <property type="entry name" value="ATPase_P-typ_cyto_dom_N"/>
</dbReference>
<dbReference type="InterPro" id="IPR027256">
    <property type="entry name" value="P-typ_ATPase_IB"/>
</dbReference>
<dbReference type="GO" id="GO:0005886">
    <property type="term" value="C:plasma membrane"/>
    <property type="evidence" value="ECO:0007669"/>
    <property type="project" value="UniProtKB-SubCell"/>
</dbReference>
<dbReference type="Pfam" id="PF00702">
    <property type="entry name" value="Hydrolase"/>
    <property type="match status" value="1"/>
</dbReference>
<dbReference type="GO" id="GO:0055070">
    <property type="term" value="P:copper ion homeostasis"/>
    <property type="evidence" value="ECO:0007669"/>
    <property type="project" value="TreeGrafter"/>
</dbReference>
<dbReference type="SUPFAM" id="SSF56784">
    <property type="entry name" value="HAD-like"/>
    <property type="match status" value="1"/>
</dbReference>
<feature type="transmembrane region" description="Helical" evidence="20">
    <location>
        <begin position="181"/>
        <end position="202"/>
    </location>
</feature>
<keyword evidence="5" id="KW-1003">Cell membrane</keyword>
<dbReference type="PROSITE" id="PS00154">
    <property type="entry name" value="ATPASE_E1_E2"/>
    <property type="match status" value="1"/>
</dbReference>
<dbReference type="PROSITE" id="PS01047">
    <property type="entry name" value="HMA_1"/>
    <property type="match status" value="1"/>
</dbReference>
<keyword evidence="15 20" id="KW-1133">Transmembrane helix</keyword>
<dbReference type="OrthoDB" id="8588at2157"/>
<gene>
    <name evidence="22" type="ORF">C472_16459</name>
</gene>
<dbReference type="PATRIC" id="fig|1227485.3.peg.3197"/>
<evidence type="ECO:0000256" key="9">
    <source>
        <dbReference type="ARBA" id="ARBA00022737"/>
    </source>
</evidence>
<keyword evidence="12" id="KW-0067">ATP-binding</keyword>
<comment type="subcellular location">
    <subcellularLocation>
        <location evidence="1">Cell membrane</location>
        <topology evidence="1">Multi-pass membrane protein</topology>
    </subcellularLocation>
</comment>
<evidence type="ECO:0000256" key="3">
    <source>
        <dbReference type="ARBA" id="ARBA00012517"/>
    </source>
</evidence>
<feature type="domain" description="HMA" evidence="21">
    <location>
        <begin position="72"/>
        <end position="138"/>
    </location>
</feature>
<dbReference type="GO" id="GO:0005524">
    <property type="term" value="F:ATP binding"/>
    <property type="evidence" value="ECO:0007669"/>
    <property type="project" value="UniProtKB-KW"/>
</dbReference>
<keyword evidence="18 20" id="KW-0472">Membrane</keyword>
<dbReference type="InterPro" id="IPR018303">
    <property type="entry name" value="ATPase_P-typ_P_site"/>
</dbReference>
<dbReference type="GO" id="GO:0005507">
    <property type="term" value="F:copper ion binding"/>
    <property type="evidence" value="ECO:0007669"/>
    <property type="project" value="InterPro"/>
</dbReference>
<dbReference type="NCBIfam" id="TIGR01494">
    <property type="entry name" value="ATPase_P-type"/>
    <property type="match status" value="2"/>
</dbReference>
<feature type="region of interest" description="Disordered" evidence="19">
    <location>
        <begin position="569"/>
        <end position="591"/>
    </location>
</feature>
<evidence type="ECO:0000256" key="15">
    <source>
        <dbReference type="ARBA" id="ARBA00022989"/>
    </source>
</evidence>
<keyword evidence="8" id="KW-0479">Metal-binding</keyword>
<keyword evidence="13" id="KW-0460">Magnesium</keyword>
<dbReference type="InterPro" id="IPR008250">
    <property type="entry name" value="ATPase_P-typ_transduc_dom_A_sf"/>
</dbReference>
<keyword evidence="23" id="KW-1185">Reference proteome</keyword>
<dbReference type="Gene3D" id="2.70.150.10">
    <property type="entry name" value="Calcium-transporting ATPase, cytoplasmic transduction domain A"/>
    <property type="match status" value="1"/>
</dbReference>
<dbReference type="GO" id="GO:0016887">
    <property type="term" value="F:ATP hydrolysis activity"/>
    <property type="evidence" value="ECO:0007669"/>
    <property type="project" value="InterPro"/>
</dbReference>
<dbReference type="Proteomes" id="UP000011523">
    <property type="component" value="Unassembled WGS sequence"/>
</dbReference>
<keyword evidence="10" id="KW-0547">Nucleotide-binding</keyword>
<comment type="caution">
    <text evidence="22">The sequence shown here is derived from an EMBL/GenBank/DDBJ whole genome shotgun (WGS) entry which is preliminary data.</text>
</comment>
<evidence type="ECO:0000256" key="17">
    <source>
        <dbReference type="ARBA" id="ARBA00023065"/>
    </source>
</evidence>
<name>M0D8D1_9EURY</name>
<dbReference type="Gene3D" id="3.40.50.1000">
    <property type="entry name" value="HAD superfamily/HAD-like"/>
    <property type="match status" value="1"/>
</dbReference>
<dbReference type="SUPFAM" id="SSF55008">
    <property type="entry name" value="HMA, heavy metal-associated domain"/>
    <property type="match status" value="2"/>
</dbReference>
<evidence type="ECO:0000256" key="20">
    <source>
        <dbReference type="SAM" id="Phobius"/>
    </source>
</evidence>
<evidence type="ECO:0000256" key="13">
    <source>
        <dbReference type="ARBA" id="ARBA00022842"/>
    </source>
</evidence>
<dbReference type="SFLD" id="SFLDG00002">
    <property type="entry name" value="C1.7:_P-type_atpase_like"/>
    <property type="match status" value="1"/>
</dbReference>
<keyword evidence="17" id="KW-0406">Ion transport</keyword>
<keyword evidence="9" id="KW-0677">Repeat</keyword>